<sequence>MYPLLIVIIYVMAVRLADWREAFAQTIALWFFINEIGVIALVHEFLVTLVDDTTRALLH</sequence>
<dbReference type="AlphaFoldDB" id="A0A1Y2M7L0"/>
<evidence type="ECO:0000313" key="2">
    <source>
        <dbReference type="Proteomes" id="UP000193240"/>
    </source>
</evidence>
<reference evidence="1 2" key="1">
    <citation type="journal article" date="2017" name="Genome Announc.">
        <title>Genome sequence of the saprophytic ascomycete Epicoccum nigrum ICMP 19927 strain isolated from New Zealand.</title>
        <authorList>
            <person name="Fokin M."/>
            <person name="Fleetwood D."/>
            <person name="Weir B.S."/>
            <person name="Villas-Boas S.G."/>
        </authorList>
    </citation>
    <scope>NUCLEOTIDE SEQUENCE [LARGE SCALE GENOMIC DNA]</scope>
    <source>
        <strain evidence="1 2">ICMP 19927</strain>
    </source>
</reference>
<dbReference type="Proteomes" id="UP000193240">
    <property type="component" value="Unassembled WGS sequence"/>
</dbReference>
<gene>
    <name evidence="1" type="ORF">B5807_03621</name>
</gene>
<accession>A0A1Y2M7L0</accession>
<name>A0A1Y2M7L0_EPING</name>
<protein>
    <submittedName>
        <fullName evidence="1">Uncharacterized protein</fullName>
    </submittedName>
</protein>
<dbReference type="InParanoid" id="A0A1Y2M7L0"/>
<proteinExistence type="predicted"/>
<evidence type="ECO:0000313" key="1">
    <source>
        <dbReference type="EMBL" id="OSS51477.1"/>
    </source>
</evidence>
<organism evidence="1 2">
    <name type="scientific">Epicoccum nigrum</name>
    <name type="common">Soil fungus</name>
    <name type="synonym">Epicoccum purpurascens</name>
    <dbReference type="NCBI Taxonomy" id="105696"/>
    <lineage>
        <taxon>Eukaryota</taxon>
        <taxon>Fungi</taxon>
        <taxon>Dikarya</taxon>
        <taxon>Ascomycota</taxon>
        <taxon>Pezizomycotina</taxon>
        <taxon>Dothideomycetes</taxon>
        <taxon>Pleosporomycetidae</taxon>
        <taxon>Pleosporales</taxon>
        <taxon>Pleosporineae</taxon>
        <taxon>Didymellaceae</taxon>
        <taxon>Epicoccum</taxon>
    </lineage>
</organism>
<dbReference type="EMBL" id="KZ107840">
    <property type="protein sequence ID" value="OSS51477.1"/>
    <property type="molecule type" value="Genomic_DNA"/>
</dbReference>
<keyword evidence="2" id="KW-1185">Reference proteome</keyword>